<evidence type="ECO:0000313" key="12">
    <source>
        <dbReference type="EMBL" id="WFD38377.1"/>
    </source>
</evidence>
<evidence type="ECO:0000259" key="11">
    <source>
        <dbReference type="Pfam" id="PF20671"/>
    </source>
</evidence>
<evidence type="ECO:0000259" key="10">
    <source>
        <dbReference type="Pfam" id="PF04136"/>
    </source>
</evidence>
<feature type="domain" description="Conserved oligomeric Golgi complex subunit 3 N-terminal" evidence="10">
    <location>
        <begin position="83"/>
        <end position="220"/>
    </location>
</feature>
<keyword evidence="7" id="KW-0472">Membrane</keyword>
<accession>A0AAF0F4R0</accession>
<keyword evidence="6" id="KW-0333">Golgi apparatus</keyword>
<dbReference type="Pfam" id="PF04136">
    <property type="entry name" value="COG3_N"/>
    <property type="match status" value="1"/>
</dbReference>
<dbReference type="GO" id="GO:0017119">
    <property type="term" value="C:Golgi transport complex"/>
    <property type="evidence" value="ECO:0007669"/>
    <property type="project" value="TreeGrafter"/>
</dbReference>
<evidence type="ECO:0000256" key="5">
    <source>
        <dbReference type="ARBA" id="ARBA00022927"/>
    </source>
</evidence>
<evidence type="ECO:0000256" key="4">
    <source>
        <dbReference type="ARBA" id="ARBA00022448"/>
    </source>
</evidence>
<dbReference type="GO" id="GO:0006886">
    <property type="term" value="P:intracellular protein transport"/>
    <property type="evidence" value="ECO:0007669"/>
    <property type="project" value="InterPro"/>
</dbReference>
<comment type="similarity">
    <text evidence="2">Belongs to the COG3 family.</text>
</comment>
<dbReference type="GO" id="GO:0006891">
    <property type="term" value="P:intra-Golgi vesicle-mediated transport"/>
    <property type="evidence" value="ECO:0007669"/>
    <property type="project" value="TreeGrafter"/>
</dbReference>
<feature type="domain" description="Conserved oligomeric Golgi complex subunit 3 C-terminal" evidence="11">
    <location>
        <begin position="260"/>
        <end position="635"/>
    </location>
</feature>
<proteinExistence type="inferred from homology"/>
<dbReference type="GO" id="GO:0000139">
    <property type="term" value="C:Golgi membrane"/>
    <property type="evidence" value="ECO:0007669"/>
    <property type="project" value="UniProtKB-SubCell"/>
</dbReference>
<evidence type="ECO:0000256" key="6">
    <source>
        <dbReference type="ARBA" id="ARBA00023034"/>
    </source>
</evidence>
<dbReference type="GeneID" id="85224978"/>
<dbReference type="PANTHER" id="PTHR13302">
    <property type="entry name" value="CONSERVED OLIGOMERIC GOLGI COMPLEX COMPONENT 3"/>
    <property type="match status" value="1"/>
</dbReference>
<protein>
    <recommendedName>
        <fullName evidence="3">Conserved oligomeric Golgi complex subunit 3</fullName>
    </recommendedName>
    <alternativeName>
        <fullName evidence="8">Component of oligomeric Golgi complex 3</fullName>
    </alternativeName>
</protein>
<dbReference type="Proteomes" id="UP001217754">
    <property type="component" value="Chromosome 2"/>
</dbReference>
<dbReference type="Pfam" id="PF20671">
    <property type="entry name" value="COG3_C"/>
    <property type="match status" value="1"/>
</dbReference>
<dbReference type="PANTHER" id="PTHR13302:SF8">
    <property type="entry name" value="CONSERVED OLIGOMERIC GOLGI COMPLEX SUBUNIT 3"/>
    <property type="match status" value="1"/>
</dbReference>
<evidence type="ECO:0000256" key="3">
    <source>
        <dbReference type="ARBA" id="ARBA00020976"/>
    </source>
</evidence>
<name>A0AAF0F4R0_9BASI</name>
<dbReference type="InterPro" id="IPR007265">
    <property type="entry name" value="COG_su3"/>
</dbReference>
<gene>
    <name evidence="12" type="primary">COG3</name>
    <name evidence="12" type="ORF">MJAP1_001329</name>
</gene>
<dbReference type="AlphaFoldDB" id="A0AAF0F4R0"/>
<dbReference type="GO" id="GO:0005801">
    <property type="term" value="C:cis-Golgi network"/>
    <property type="evidence" value="ECO:0007669"/>
    <property type="project" value="InterPro"/>
</dbReference>
<dbReference type="GO" id="GO:0007030">
    <property type="term" value="P:Golgi organization"/>
    <property type="evidence" value="ECO:0007669"/>
    <property type="project" value="TreeGrafter"/>
</dbReference>
<dbReference type="InterPro" id="IPR048685">
    <property type="entry name" value="COG3_C"/>
</dbReference>
<dbReference type="EMBL" id="CP119959">
    <property type="protein sequence ID" value="WFD38377.1"/>
    <property type="molecule type" value="Genomic_DNA"/>
</dbReference>
<keyword evidence="4" id="KW-0813">Transport</keyword>
<evidence type="ECO:0000256" key="1">
    <source>
        <dbReference type="ARBA" id="ARBA00004395"/>
    </source>
</evidence>
<evidence type="ECO:0000313" key="13">
    <source>
        <dbReference type="Proteomes" id="UP001217754"/>
    </source>
</evidence>
<dbReference type="InterPro" id="IPR048320">
    <property type="entry name" value="COG3_N"/>
</dbReference>
<sequence>MSVGTSEAPFSLEEWYATLAPLQDKQRLSVSRISAWTSTESEESEEKDVPKAAGEGSSLAAFLARVADEVDAASATQHDAQIEALKQTIADLDALLASIDACQVNMAEMRAGLAFVEESAQELMGQAEGMMAEQSKLDKLAEQISLRLSYFSVLPQATALVSSPTNDIVETRAFLDMLKRLELALQFMNSNSHYSDAQLYQMRISHCLVRVMTMVRLQFAKRGAQTTDTALAQLQEVNHTRDFTSDTATLDLYSGPMTEALYGGFVSLQASFRPLFAELEQLETPSAAPSAALIAVVPASGEEYHEILEECRATFCRWRMLLAKESLRMYLNDHGRRIQSPQDLAFSLEQAAGFVHGLACQEVALYTTFFCAASLKGRHESPSAPTRLLHALGEQLLAFASSSLPSTPHELAALCAVFQTMPPPKATALPLATSGSDLLDAEQQHQRALAWMQPVLHDLCTRLVKSANAVVKSDIVSFAPKHEDLLYPQVLLEQRQAIAEEQAALAKATREKVLKHTKRASAVGAGLLESLVGDRKALALFSQPSAAVYASWYVPVRTSLELLAMLHTHVPISSLIDVGMKCIDGAQSAVAHAANLLRDGKYGAPEGAVGAVDGHLFQLRHLFVLQELFYSVEIASRSAVSHAANDPSDMQLDAPGMQIFGVRVADASVVLDTINSLWSATRFLSSEPKVPPLSHDERSHLNQHTQTALDTTRQQLHTSIVDASAMTSELASANLALPLQIFLAQAQRAAPDASKALAAWTTFQQSLDVNLDELREKVLVYISDDATVANIMDTVVKRTVETYHAYKALVDDIHTQDGASSESLSALAPPHEVQAMLTRRLQPALDRAP</sequence>
<comment type="subcellular location">
    <subcellularLocation>
        <location evidence="1">Golgi apparatus membrane</location>
        <topology evidence="1">Peripheral membrane protein</topology>
    </subcellularLocation>
</comment>
<evidence type="ECO:0000256" key="7">
    <source>
        <dbReference type="ARBA" id="ARBA00023136"/>
    </source>
</evidence>
<evidence type="ECO:0000256" key="8">
    <source>
        <dbReference type="ARBA" id="ARBA00031339"/>
    </source>
</evidence>
<organism evidence="12 13">
    <name type="scientific">Malassezia japonica</name>
    <dbReference type="NCBI Taxonomy" id="223818"/>
    <lineage>
        <taxon>Eukaryota</taxon>
        <taxon>Fungi</taxon>
        <taxon>Dikarya</taxon>
        <taxon>Basidiomycota</taxon>
        <taxon>Ustilaginomycotina</taxon>
        <taxon>Malasseziomycetes</taxon>
        <taxon>Malasseziales</taxon>
        <taxon>Malasseziaceae</taxon>
        <taxon>Malassezia</taxon>
    </lineage>
</organism>
<keyword evidence="5" id="KW-0653">Protein transport</keyword>
<evidence type="ECO:0000256" key="2">
    <source>
        <dbReference type="ARBA" id="ARBA00009936"/>
    </source>
</evidence>
<evidence type="ECO:0000256" key="9">
    <source>
        <dbReference type="SAM" id="MobiDB-lite"/>
    </source>
</evidence>
<dbReference type="RefSeq" id="XP_060121274.1">
    <property type="nucleotide sequence ID" value="XM_060265291.1"/>
</dbReference>
<reference evidence="12" key="1">
    <citation type="submission" date="2023-03" db="EMBL/GenBank/DDBJ databases">
        <title>Mating type loci evolution in Malassezia.</title>
        <authorList>
            <person name="Coelho M.A."/>
        </authorList>
    </citation>
    <scope>NUCLEOTIDE SEQUENCE</scope>
    <source>
        <strain evidence="12">CBS 9431</strain>
    </source>
</reference>
<feature type="region of interest" description="Disordered" evidence="9">
    <location>
        <begin position="34"/>
        <end position="53"/>
    </location>
</feature>
<keyword evidence="13" id="KW-1185">Reference proteome</keyword>